<dbReference type="Pfam" id="PF04434">
    <property type="entry name" value="SWIM"/>
    <property type="match status" value="1"/>
</dbReference>
<evidence type="ECO:0000256" key="4">
    <source>
        <dbReference type="PROSITE-ProRule" id="PRU00325"/>
    </source>
</evidence>
<dbReference type="InterPro" id="IPR006564">
    <property type="entry name" value="Znf_PMZ"/>
</dbReference>
<protein>
    <recommendedName>
        <fullName evidence="6">SWIM-type domain-containing protein</fullName>
    </recommendedName>
</protein>
<reference evidence="7 8" key="1">
    <citation type="submission" date="2024-01" db="EMBL/GenBank/DDBJ databases">
        <title>Genome assemblies of Stephania.</title>
        <authorList>
            <person name="Yang L."/>
        </authorList>
    </citation>
    <scope>NUCLEOTIDE SEQUENCE [LARGE SCALE GENOMIC DNA]</scope>
    <source>
        <strain evidence="7">JXDWG</strain>
        <tissue evidence="7">Leaf</tissue>
    </source>
</reference>
<dbReference type="InterPro" id="IPR007527">
    <property type="entry name" value="Znf_SWIM"/>
</dbReference>
<dbReference type="EMBL" id="JBBNAG010000002">
    <property type="protein sequence ID" value="KAK9158157.1"/>
    <property type="molecule type" value="Genomic_DNA"/>
</dbReference>
<comment type="caution">
    <text evidence="7">The sequence shown here is derived from an EMBL/GenBank/DDBJ whole genome shotgun (WGS) entry which is preliminary data.</text>
</comment>
<dbReference type="GO" id="GO:0008270">
    <property type="term" value="F:zinc ion binding"/>
    <property type="evidence" value="ECO:0007669"/>
    <property type="project" value="UniProtKB-KW"/>
</dbReference>
<dbReference type="PANTHER" id="PTHR31973">
    <property type="entry name" value="POLYPROTEIN, PUTATIVE-RELATED"/>
    <property type="match status" value="1"/>
</dbReference>
<feature type="compositionally biased region" description="Polar residues" evidence="5">
    <location>
        <begin position="226"/>
        <end position="243"/>
    </location>
</feature>
<proteinExistence type="predicted"/>
<sequence>MLEDIRRKVMKRLVKKKQESTKWHCDVSPRVLSKLEKNKEKSFDWMAEWNGYNEYEVSSVYNGVDKHKVDMKARTCSCREWNLTGIPCPHSICTIYHQSKTPEDFVAHWYHKETYIKAYKHIMGVVPGKNFWPETDGIRIEPPMFKKMPGRPKKNRRKDKDEPRKVKDNKLSREGRVMTCRICYSKGHNKRACPFRANNVENVQQKQNGNKENGQKKNKSNKEIQQKMNNGDKSQGNTQGNLN</sequence>
<evidence type="ECO:0000256" key="2">
    <source>
        <dbReference type="ARBA" id="ARBA00022771"/>
    </source>
</evidence>
<dbReference type="PROSITE" id="PS50966">
    <property type="entry name" value="ZF_SWIM"/>
    <property type="match status" value="1"/>
</dbReference>
<dbReference type="SMART" id="SM00575">
    <property type="entry name" value="ZnF_PMZ"/>
    <property type="match status" value="1"/>
</dbReference>
<evidence type="ECO:0000313" key="7">
    <source>
        <dbReference type="EMBL" id="KAK9158157.1"/>
    </source>
</evidence>
<dbReference type="AlphaFoldDB" id="A0AAP0KT05"/>
<accession>A0AAP0KT05</accession>
<keyword evidence="2 4" id="KW-0863">Zinc-finger</keyword>
<evidence type="ECO:0000256" key="5">
    <source>
        <dbReference type="SAM" id="MobiDB-lite"/>
    </source>
</evidence>
<keyword evidence="8" id="KW-1185">Reference proteome</keyword>
<gene>
    <name evidence="7" type="ORF">Scep_004731</name>
</gene>
<evidence type="ECO:0000256" key="3">
    <source>
        <dbReference type="ARBA" id="ARBA00022833"/>
    </source>
</evidence>
<feature type="compositionally biased region" description="Basic residues" evidence="5">
    <location>
        <begin position="148"/>
        <end position="157"/>
    </location>
</feature>
<evidence type="ECO:0000313" key="8">
    <source>
        <dbReference type="Proteomes" id="UP001419268"/>
    </source>
</evidence>
<organism evidence="7 8">
    <name type="scientific">Stephania cephalantha</name>
    <dbReference type="NCBI Taxonomy" id="152367"/>
    <lineage>
        <taxon>Eukaryota</taxon>
        <taxon>Viridiplantae</taxon>
        <taxon>Streptophyta</taxon>
        <taxon>Embryophyta</taxon>
        <taxon>Tracheophyta</taxon>
        <taxon>Spermatophyta</taxon>
        <taxon>Magnoliopsida</taxon>
        <taxon>Ranunculales</taxon>
        <taxon>Menispermaceae</taxon>
        <taxon>Menispermoideae</taxon>
        <taxon>Cissampelideae</taxon>
        <taxon>Stephania</taxon>
    </lineage>
</organism>
<feature type="compositionally biased region" description="Low complexity" evidence="5">
    <location>
        <begin position="198"/>
        <end position="212"/>
    </location>
</feature>
<evidence type="ECO:0000256" key="1">
    <source>
        <dbReference type="ARBA" id="ARBA00022723"/>
    </source>
</evidence>
<feature type="region of interest" description="Disordered" evidence="5">
    <location>
        <begin position="140"/>
        <end position="171"/>
    </location>
</feature>
<keyword evidence="1" id="KW-0479">Metal-binding</keyword>
<feature type="compositionally biased region" description="Basic and acidic residues" evidence="5">
    <location>
        <begin position="158"/>
        <end position="171"/>
    </location>
</feature>
<name>A0AAP0KT05_9MAGN</name>
<dbReference type="PANTHER" id="PTHR31973:SF189">
    <property type="entry name" value="TRANSPOSASE, MUDR, PLANT, MULE TRANSPOSASE DOMAIN PROTEIN-RELATED"/>
    <property type="match status" value="1"/>
</dbReference>
<feature type="region of interest" description="Disordered" evidence="5">
    <location>
        <begin position="196"/>
        <end position="243"/>
    </location>
</feature>
<dbReference type="Proteomes" id="UP001419268">
    <property type="component" value="Unassembled WGS sequence"/>
</dbReference>
<keyword evidence="3" id="KW-0862">Zinc</keyword>
<feature type="domain" description="SWIM-type" evidence="6">
    <location>
        <begin position="67"/>
        <end position="99"/>
    </location>
</feature>
<evidence type="ECO:0000259" key="6">
    <source>
        <dbReference type="PROSITE" id="PS50966"/>
    </source>
</evidence>